<evidence type="ECO:0000256" key="1">
    <source>
        <dbReference type="SAM" id="Phobius"/>
    </source>
</evidence>
<dbReference type="AlphaFoldDB" id="A0A328AQS9"/>
<keyword evidence="1" id="KW-0472">Membrane</keyword>
<protein>
    <submittedName>
        <fullName evidence="2">Uncharacterized protein</fullName>
    </submittedName>
</protein>
<evidence type="ECO:0000313" key="2">
    <source>
        <dbReference type="EMBL" id="RAK56655.1"/>
    </source>
</evidence>
<reference evidence="3" key="1">
    <citation type="submission" date="2018-05" db="EMBL/GenBank/DDBJ databases">
        <authorList>
            <person name="Li X."/>
        </authorList>
    </citation>
    <scope>NUCLEOTIDE SEQUENCE [LARGE SCALE GENOMIC DNA]</scope>
    <source>
        <strain evidence="3">YIM 73061</strain>
    </source>
</reference>
<organism evidence="2 3">
    <name type="scientific">Phenylobacterium deserti</name>
    <dbReference type="NCBI Taxonomy" id="1914756"/>
    <lineage>
        <taxon>Bacteria</taxon>
        <taxon>Pseudomonadati</taxon>
        <taxon>Pseudomonadota</taxon>
        <taxon>Alphaproteobacteria</taxon>
        <taxon>Caulobacterales</taxon>
        <taxon>Caulobacteraceae</taxon>
        <taxon>Phenylobacterium</taxon>
    </lineage>
</organism>
<name>A0A328AQS9_9CAUL</name>
<dbReference type="EMBL" id="QFYR01000001">
    <property type="protein sequence ID" value="RAK56655.1"/>
    <property type="molecule type" value="Genomic_DNA"/>
</dbReference>
<dbReference type="Proteomes" id="UP000249725">
    <property type="component" value="Unassembled WGS sequence"/>
</dbReference>
<gene>
    <name evidence="2" type="ORF">DJ018_01360</name>
</gene>
<evidence type="ECO:0000313" key="3">
    <source>
        <dbReference type="Proteomes" id="UP000249725"/>
    </source>
</evidence>
<proteinExistence type="predicted"/>
<sequence length="71" mass="6996">MDRLSLVLVVGAGLALLLVLGGLVIRRFSRNAPQRAQENSDCGTGAVLMVATFGSDAGGASCDAGSGGGCD</sequence>
<feature type="transmembrane region" description="Helical" evidence="1">
    <location>
        <begin position="6"/>
        <end position="25"/>
    </location>
</feature>
<keyword evidence="1" id="KW-0812">Transmembrane</keyword>
<accession>A0A328AQS9</accession>
<keyword evidence="3" id="KW-1185">Reference proteome</keyword>
<keyword evidence="1" id="KW-1133">Transmembrane helix</keyword>
<comment type="caution">
    <text evidence="2">The sequence shown here is derived from an EMBL/GenBank/DDBJ whole genome shotgun (WGS) entry which is preliminary data.</text>
</comment>